<dbReference type="InterPro" id="IPR023213">
    <property type="entry name" value="CAT-like_dom_sf"/>
</dbReference>
<dbReference type="FunFam" id="3.30.559.10:FF:000007">
    <property type="entry name" value="Dihydrolipoamide acetyltransferase component of pyruvate dehydrogenase complex"/>
    <property type="match status" value="1"/>
</dbReference>
<keyword evidence="5 6" id="KW-0012">Acyltransferase</keyword>
<dbReference type="RefSeq" id="WP_144440311.1">
    <property type="nucleotide sequence ID" value="NZ_AP014924.1"/>
</dbReference>
<feature type="domain" description="Lipoyl-binding" evidence="8">
    <location>
        <begin position="2"/>
        <end position="77"/>
    </location>
</feature>
<dbReference type="PROSITE" id="PS00189">
    <property type="entry name" value="LIPOYL"/>
    <property type="match status" value="1"/>
</dbReference>
<feature type="compositionally biased region" description="Low complexity" evidence="7">
    <location>
        <begin position="104"/>
        <end position="120"/>
    </location>
</feature>
<dbReference type="EC" id="2.3.1.-" evidence="6"/>
<dbReference type="PROSITE" id="PS51826">
    <property type="entry name" value="PSBD"/>
    <property type="match status" value="1"/>
</dbReference>
<dbReference type="PANTHER" id="PTHR43178:SF5">
    <property type="entry name" value="LIPOAMIDE ACYLTRANSFERASE COMPONENT OF BRANCHED-CHAIN ALPHA-KETO ACID DEHYDROGENASE COMPLEX, MITOCHONDRIAL"/>
    <property type="match status" value="1"/>
</dbReference>
<dbReference type="SUPFAM" id="SSF47005">
    <property type="entry name" value="Peripheral subunit-binding domain of 2-oxo acid dehydrogenase complex"/>
    <property type="match status" value="1"/>
</dbReference>
<comment type="cofactor">
    <cofactor evidence="1 6">
        <name>(R)-lipoate</name>
        <dbReference type="ChEBI" id="CHEBI:83088"/>
    </cofactor>
</comment>
<gene>
    <name evidence="10" type="ORF">LIP_0825</name>
</gene>
<dbReference type="PROSITE" id="PS50968">
    <property type="entry name" value="BIOTINYL_LIPOYL"/>
    <property type="match status" value="1"/>
</dbReference>
<dbReference type="Pfam" id="PF02817">
    <property type="entry name" value="E3_binding"/>
    <property type="match status" value="1"/>
</dbReference>
<keyword evidence="11" id="KW-1185">Reference proteome</keyword>
<dbReference type="InterPro" id="IPR036625">
    <property type="entry name" value="E3-bd_dom_sf"/>
</dbReference>
<dbReference type="STRING" id="1555112.LIP_0825"/>
<evidence type="ECO:0000256" key="2">
    <source>
        <dbReference type="ARBA" id="ARBA00007317"/>
    </source>
</evidence>
<dbReference type="Gene3D" id="3.30.559.10">
    <property type="entry name" value="Chloramphenicol acetyltransferase-like domain"/>
    <property type="match status" value="1"/>
</dbReference>
<dbReference type="InterPro" id="IPR050743">
    <property type="entry name" value="2-oxoacid_DH_E2_comp"/>
</dbReference>
<dbReference type="GO" id="GO:0005737">
    <property type="term" value="C:cytoplasm"/>
    <property type="evidence" value="ECO:0007669"/>
    <property type="project" value="TreeGrafter"/>
</dbReference>
<dbReference type="KEGG" id="lpil:LIP_0825"/>
<evidence type="ECO:0000259" key="9">
    <source>
        <dbReference type="PROSITE" id="PS51826"/>
    </source>
</evidence>
<dbReference type="Pfam" id="PF00364">
    <property type="entry name" value="Biotin_lipoyl"/>
    <property type="match status" value="1"/>
</dbReference>
<feature type="region of interest" description="Disordered" evidence="7">
    <location>
        <begin position="80"/>
        <end position="124"/>
    </location>
</feature>
<comment type="similarity">
    <text evidence="2 6">Belongs to the 2-oxoacid dehydrogenase family.</text>
</comment>
<organism evidence="10 11">
    <name type="scientific">Limnochorda pilosa</name>
    <dbReference type="NCBI Taxonomy" id="1555112"/>
    <lineage>
        <taxon>Bacteria</taxon>
        <taxon>Bacillati</taxon>
        <taxon>Bacillota</taxon>
        <taxon>Limnochordia</taxon>
        <taxon>Limnochordales</taxon>
        <taxon>Limnochordaceae</taxon>
        <taxon>Limnochorda</taxon>
    </lineage>
</organism>
<reference evidence="11" key="2">
    <citation type="journal article" date="2016" name="Int. J. Syst. Evol. Microbiol.">
        <title>Complete genome sequence and cell structure of Limnochorda pilosa, a Gram-negative spore-former within the phylum Firmicutes.</title>
        <authorList>
            <person name="Watanabe M."/>
            <person name="Kojima H."/>
            <person name="Fukui M."/>
        </authorList>
    </citation>
    <scope>NUCLEOTIDE SEQUENCE [LARGE SCALE GENOMIC DNA]</scope>
    <source>
        <strain evidence="11">HC45</strain>
    </source>
</reference>
<dbReference type="GO" id="GO:0016407">
    <property type="term" value="F:acetyltransferase activity"/>
    <property type="evidence" value="ECO:0007669"/>
    <property type="project" value="TreeGrafter"/>
</dbReference>
<dbReference type="CDD" id="cd06849">
    <property type="entry name" value="lipoyl_domain"/>
    <property type="match status" value="1"/>
</dbReference>
<dbReference type="GO" id="GO:0031405">
    <property type="term" value="F:lipoic acid binding"/>
    <property type="evidence" value="ECO:0007669"/>
    <property type="project" value="TreeGrafter"/>
</dbReference>
<dbReference type="SUPFAM" id="SSF52777">
    <property type="entry name" value="CoA-dependent acyltransferases"/>
    <property type="match status" value="1"/>
</dbReference>
<evidence type="ECO:0000256" key="6">
    <source>
        <dbReference type="RuleBase" id="RU003423"/>
    </source>
</evidence>
<sequence length="463" mass="48469">MPVDVTMPQLGESITEGTIARWLKAVGDSVDRYEPLLEVVTDKVNAEVPSPAAGTLEAILVSEGETVPVGKVLARLRKPGEVGGERAEAGTERVEPGPSPGDPPAAAAAAGARPQPAAVAERLSHPAAASGEVAQAGNGHAGPLPRGVFSPVVRRLASEHGFDPRDVPGTGRGGRVTREDVLAFLEQRLAATALDAGAQVAGPEAGSVLVAPPAAGPAPAAASPASAPASPADVERIVPSPIRRTIAQRMVQSSQEIPHAWTMVEADVTGLVRLVGAQGERFREREGVPLTYLPFLIQAAVDALKEYPLLNASWRDGEILVHRSIHIGVPVGLEDGLIVPVIRDADQKSLAGLARELRRLVDRARAGQLTVPEVEGATFTVNNTGAFGSILSRPIINPPQAGILTLEAIVKRPVVLESDAIAVRSMVNLCLSLDHRVIDGLYAGRFLQRVKARMEAYGPETPV</sequence>
<protein>
    <recommendedName>
        <fullName evidence="6">Dihydrolipoamide acetyltransferase component of pyruvate dehydrogenase complex</fullName>
        <ecNumber evidence="6">2.3.1.-</ecNumber>
    </recommendedName>
</protein>
<evidence type="ECO:0000256" key="3">
    <source>
        <dbReference type="ARBA" id="ARBA00022679"/>
    </source>
</evidence>
<evidence type="ECO:0000313" key="10">
    <source>
        <dbReference type="EMBL" id="BAS26682.1"/>
    </source>
</evidence>
<dbReference type="InterPro" id="IPR001078">
    <property type="entry name" value="2-oxoacid_DH_actylTfrase"/>
</dbReference>
<dbReference type="EMBL" id="AP014924">
    <property type="protein sequence ID" value="BAS26682.1"/>
    <property type="molecule type" value="Genomic_DNA"/>
</dbReference>
<dbReference type="Pfam" id="PF00198">
    <property type="entry name" value="2-oxoacid_dh"/>
    <property type="match status" value="1"/>
</dbReference>
<feature type="compositionally biased region" description="Basic and acidic residues" evidence="7">
    <location>
        <begin position="80"/>
        <end position="95"/>
    </location>
</feature>
<evidence type="ECO:0000313" key="11">
    <source>
        <dbReference type="Proteomes" id="UP000065807"/>
    </source>
</evidence>
<dbReference type="PANTHER" id="PTHR43178">
    <property type="entry name" value="DIHYDROLIPOAMIDE ACETYLTRANSFERASE COMPONENT OF PYRUVATE DEHYDROGENASE COMPLEX"/>
    <property type="match status" value="1"/>
</dbReference>
<dbReference type="InterPro" id="IPR011053">
    <property type="entry name" value="Single_hybrid_motif"/>
</dbReference>
<evidence type="ECO:0000256" key="7">
    <source>
        <dbReference type="SAM" id="MobiDB-lite"/>
    </source>
</evidence>
<dbReference type="PATRIC" id="fig|1555112.3.peg.856"/>
<keyword evidence="4 6" id="KW-0450">Lipoyl</keyword>
<dbReference type="AlphaFoldDB" id="A0A0K2SI42"/>
<evidence type="ECO:0000259" key="8">
    <source>
        <dbReference type="PROSITE" id="PS50968"/>
    </source>
</evidence>
<evidence type="ECO:0000256" key="4">
    <source>
        <dbReference type="ARBA" id="ARBA00022823"/>
    </source>
</evidence>
<dbReference type="InterPro" id="IPR000089">
    <property type="entry name" value="Biotin_lipoyl"/>
</dbReference>
<evidence type="ECO:0000256" key="1">
    <source>
        <dbReference type="ARBA" id="ARBA00001938"/>
    </source>
</evidence>
<name>A0A0K2SI42_LIMPI</name>
<evidence type="ECO:0000256" key="5">
    <source>
        <dbReference type="ARBA" id="ARBA00023315"/>
    </source>
</evidence>
<dbReference type="Gene3D" id="2.40.50.100">
    <property type="match status" value="1"/>
</dbReference>
<dbReference type="InterPro" id="IPR004167">
    <property type="entry name" value="PSBD"/>
</dbReference>
<keyword evidence="3 6" id="KW-0808">Transferase</keyword>
<dbReference type="SUPFAM" id="SSF51230">
    <property type="entry name" value="Single hybrid motif"/>
    <property type="match status" value="1"/>
</dbReference>
<feature type="domain" description="Peripheral subunit-binding (PSBD)" evidence="9">
    <location>
        <begin position="148"/>
        <end position="185"/>
    </location>
</feature>
<accession>A0A0K2SI42</accession>
<proteinExistence type="inferred from homology"/>
<dbReference type="OrthoDB" id="9805770at2"/>
<dbReference type="Gene3D" id="4.10.320.10">
    <property type="entry name" value="E3-binding domain"/>
    <property type="match status" value="1"/>
</dbReference>
<dbReference type="InterPro" id="IPR003016">
    <property type="entry name" value="2-oxoA_DH_lipoyl-BS"/>
</dbReference>
<reference evidence="11" key="1">
    <citation type="submission" date="2015-07" db="EMBL/GenBank/DDBJ databases">
        <title>Complete genome sequence and phylogenetic analysis of Limnochorda pilosa.</title>
        <authorList>
            <person name="Watanabe M."/>
            <person name="Kojima H."/>
            <person name="Fukui M."/>
        </authorList>
    </citation>
    <scope>NUCLEOTIDE SEQUENCE [LARGE SCALE GENOMIC DNA]</scope>
    <source>
        <strain evidence="11">HC45</strain>
    </source>
</reference>
<dbReference type="Proteomes" id="UP000065807">
    <property type="component" value="Chromosome"/>
</dbReference>